<organism evidence="2 3">
    <name type="scientific">Trypanosoma cruzi</name>
    <dbReference type="NCBI Taxonomy" id="5693"/>
    <lineage>
        <taxon>Eukaryota</taxon>
        <taxon>Discoba</taxon>
        <taxon>Euglenozoa</taxon>
        <taxon>Kinetoplastea</taxon>
        <taxon>Metakinetoplastina</taxon>
        <taxon>Trypanosomatida</taxon>
        <taxon>Trypanosomatidae</taxon>
        <taxon>Trypanosoma</taxon>
        <taxon>Schizotrypanum</taxon>
    </lineage>
</organism>
<dbReference type="Proteomes" id="UP000246078">
    <property type="component" value="Unassembled WGS sequence"/>
</dbReference>
<dbReference type="InterPro" id="IPR051550">
    <property type="entry name" value="SCF-Subunits/Alg-Epimerases"/>
</dbReference>
<dbReference type="VEuPathDB" id="TriTrypDB:TcCLB.503893.150"/>
<evidence type="ECO:0000313" key="2">
    <source>
        <dbReference type="EMBL" id="PWV18103.1"/>
    </source>
</evidence>
<evidence type="ECO:0000313" key="3">
    <source>
        <dbReference type="Proteomes" id="UP000246078"/>
    </source>
</evidence>
<keyword evidence="1" id="KW-0677">Repeat</keyword>
<dbReference type="VEuPathDB" id="TriTrypDB:TCDM_06516"/>
<dbReference type="VEuPathDB" id="TriTrypDB:TcYC6_0074300"/>
<evidence type="ECO:0000256" key="1">
    <source>
        <dbReference type="ARBA" id="ARBA00022737"/>
    </source>
</evidence>
<dbReference type="VEuPathDB" id="TriTrypDB:TcCL_NonESM11000"/>
<dbReference type="VEuPathDB" id="TriTrypDB:BCY84_15202"/>
<dbReference type="AlphaFoldDB" id="A0A2V2XDA5"/>
<dbReference type="InterPro" id="IPR011050">
    <property type="entry name" value="Pectin_lyase_fold/virulence"/>
</dbReference>
<dbReference type="PANTHER" id="PTHR22990">
    <property type="entry name" value="F-BOX ONLY PROTEIN"/>
    <property type="match status" value="1"/>
</dbReference>
<protein>
    <recommendedName>
        <fullName evidence="4">Right handed beta helix domain-containing protein</fullName>
    </recommendedName>
</protein>
<dbReference type="Gene3D" id="2.160.20.10">
    <property type="entry name" value="Single-stranded right-handed beta-helix, Pectin lyase-like"/>
    <property type="match status" value="1"/>
</dbReference>
<reference evidence="2 3" key="1">
    <citation type="journal article" date="2018" name="Microb. Genom.">
        <title>Expanding an expanded genome: long-read sequencing of Trypanosoma cruzi.</title>
        <authorList>
            <person name="Berna L."/>
            <person name="Rodriguez M."/>
            <person name="Chiribao M.L."/>
            <person name="Parodi-Talice A."/>
            <person name="Pita S."/>
            <person name="Rijo G."/>
            <person name="Alvarez-Valin F."/>
            <person name="Robello C."/>
        </authorList>
    </citation>
    <scope>NUCLEOTIDE SEQUENCE [LARGE SCALE GENOMIC DNA]</scope>
    <source>
        <strain evidence="2 3">TCC</strain>
    </source>
</reference>
<dbReference type="SUPFAM" id="SSF51126">
    <property type="entry name" value="Pectin lyase-like"/>
    <property type="match status" value="1"/>
</dbReference>
<name>A0A2V2XDA5_TRYCR</name>
<comment type="caution">
    <text evidence="2">The sequence shown here is derived from an EMBL/GenBank/DDBJ whole genome shotgun (WGS) entry which is preliminary data.</text>
</comment>
<dbReference type="InterPro" id="IPR012334">
    <property type="entry name" value="Pectin_lyas_fold"/>
</dbReference>
<dbReference type="VEuPathDB" id="TriTrypDB:TcBrA4_0129620"/>
<proteinExistence type="predicted"/>
<accession>A0A2V2XDA5</accession>
<dbReference type="VEuPathDB" id="TriTrypDB:TCSYLVIO_004360"/>
<dbReference type="VEuPathDB" id="TriTrypDB:C3747_14g428"/>
<dbReference type="GO" id="GO:0006511">
    <property type="term" value="P:ubiquitin-dependent protein catabolic process"/>
    <property type="evidence" value="ECO:0007669"/>
    <property type="project" value="TreeGrafter"/>
</dbReference>
<sequence>MAEYAANAFTRHVSKFSGREVRLLRVGKSVASPFRQISEAIRHSRPYDRIEVESGKYFEALAIIHPVELCSAEDGEPPMIISRGPCLKINTDGPVLVQNFSILAKGATASACQGILIEYGSPIIRDCAISSVYVINDATPQILHCHICDSESGHGLSITGSSGGVYANNDISYHDEQCVYINTKGKPELRQNIISQKKGQKNVAVLISARLYGGCEPIFCENIIRGGGEMTNQEEVDPASVQFPQMLYEDNSGGWASLVGVMNGAKPFITGNMLCNGVTGFYFKDCNLPRITFARTVLLAVQHGDLSLGRIHHWFLCTMMFKLVGVAFLSLPRLHVTFLQRSRIPWC</sequence>
<gene>
    <name evidence="2" type="ORF">C3747_14g428</name>
</gene>
<evidence type="ECO:0008006" key="4">
    <source>
        <dbReference type="Google" id="ProtNLM"/>
    </source>
</evidence>
<dbReference type="VEuPathDB" id="TriTrypDB:TcCLB.510329.160"/>
<dbReference type="VEuPathDB" id="TriTrypDB:ECC02_001686"/>
<dbReference type="PANTHER" id="PTHR22990:SF32">
    <property type="entry name" value="RIGHT HANDED BETA HELIX DOMAIN-CONTAINING PROTEIN"/>
    <property type="match status" value="1"/>
</dbReference>
<dbReference type="VEuPathDB" id="TriTrypDB:Tc_MARK_3161"/>
<dbReference type="VEuPathDB" id="TriTrypDB:C4B63_23g115"/>
<dbReference type="VEuPathDB" id="TriTrypDB:TcG_04051"/>
<dbReference type="EMBL" id="PRFC01000014">
    <property type="protein sequence ID" value="PWV18103.1"/>
    <property type="molecule type" value="Genomic_DNA"/>
</dbReference>